<evidence type="ECO:0000256" key="1">
    <source>
        <dbReference type="SAM" id="MobiDB-lite"/>
    </source>
</evidence>
<organism evidence="2 4">
    <name type="scientific">Medicago truncatula</name>
    <name type="common">Barrel medic</name>
    <name type="synonym">Medicago tribuloides</name>
    <dbReference type="NCBI Taxonomy" id="3880"/>
    <lineage>
        <taxon>Eukaryota</taxon>
        <taxon>Viridiplantae</taxon>
        <taxon>Streptophyta</taxon>
        <taxon>Embryophyta</taxon>
        <taxon>Tracheophyta</taxon>
        <taxon>Spermatophyta</taxon>
        <taxon>Magnoliopsida</taxon>
        <taxon>eudicotyledons</taxon>
        <taxon>Gunneridae</taxon>
        <taxon>Pentapetalae</taxon>
        <taxon>rosids</taxon>
        <taxon>fabids</taxon>
        <taxon>Fabales</taxon>
        <taxon>Fabaceae</taxon>
        <taxon>Papilionoideae</taxon>
        <taxon>50 kb inversion clade</taxon>
        <taxon>NPAAA clade</taxon>
        <taxon>Hologalegina</taxon>
        <taxon>IRL clade</taxon>
        <taxon>Trifolieae</taxon>
        <taxon>Medicago</taxon>
    </lineage>
</organism>
<gene>
    <name evidence="2" type="ordered locus">MTR_3g467060</name>
</gene>
<dbReference type="HOGENOM" id="CLU_1654765_0_0_1"/>
<accession>A0A072V8H2</accession>
<dbReference type="Proteomes" id="UP000002051">
    <property type="component" value="Chromosome 3"/>
</dbReference>
<feature type="compositionally biased region" description="Basic and acidic residues" evidence="1">
    <location>
        <begin position="7"/>
        <end position="17"/>
    </location>
</feature>
<dbReference type="EnsemblPlants" id="KEH34475">
    <property type="protein sequence ID" value="KEH34475"/>
    <property type="gene ID" value="MTR_3g467060"/>
</dbReference>
<proteinExistence type="predicted"/>
<name>A0A072V8H2_MEDTR</name>
<reference evidence="2 4" key="1">
    <citation type="journal article" date="2011" name="Nature">
        <title>The Medicago genome provides insight into the evolution of rhizobial symbioses.</title>
        <authorList>
            <person name="Young N.D."/>
            <person name="Debelle F."/>
            <person name="Oldroyd G.E."/>
            <person name="Geurts R."/>
            <person name="Cannon S.B."/>
            <person name="Udvardi M.K."/>
            <person name="Benedito V.A."/>
            <person name="Mayer K.F."/>
            <person name="Gouzy J."/>
            <person name="Schoof H."/>
            <person name="Van de Peer Y."/>
            <person name="Proost S."/>
            <person name="Cook D.R."/>
            <person name="Meyers B.C."/>
            <person name="Spannagl M."/>
            <person name="Cheung F."/>
            <person name="De Mita S."/>
            <person name="Krishnakumar V."/>
            <person name="Gundlach H."/>
            <person name="Zhou S."/>
            <person name="Mudge J."/>
            <person name="Bharti A.K."/>
            <person name="Murray J.D."/>
            <person name="Naoumkina M.A."/>
            <person name="Rosen B."/>
            <person name="Silverstein K.A."/>
            <person name="Tang H."/>
            <person name="Rombauts S."/>
            <person name="Zhao P.X."/>
            <person name="Zhou P."/>
            <person name="Barbe V."/>
            <person name="Bardou P."/>
            <person name="Bechner M."/>
            <person name="Bellec A."/>
            <person name="Berger A."/>
            <person name="Berges H."/>
            <person name="Bidwell S."/>
            <person name="Bisseling T."/>
            <person name="Choisne N."/>
            <person name="Couloux A."/>
            <person name="Denny R."/>
            <person name="Deshpande S."/>
            <person name="Dai X."/>
            <person name="Doyle J.J."/>
            <person name="Dudez A.M."/>
            <person name="Farmer A.D."/>
            <person name="Fouteau S."/>
            <person name="Franken C."/>
            <person name="Gibelin C."/>
            <person name="Gish J."/>
            <person name="Goldstein S."/>
            <person name="Gonzalez A.J."/>
            <person name="Green P.J."/>
            <person name="Hallab A."/>
            <person name="Hartog M."/>
            <person name="Hua A."/>
            <person name="Humphray S.J."/>
            <person name="Jeong D.H."/>
            <person name="Jing Y."/>
            <person name="Jocker A."/>
            <person name="Kenton S.M."/>
            <person name="Kim D.J."/>
            <person name="Klee K."/>
            <person name="Lai H."/>
            <person name="Lang C."/>
            <person name="Lin S."/>
            <person name="Macmil S.L."/>
            <person name="Magdelenat G."/>
            <person name="Matthews L."/>
            <person name="McCorrison J."/>
            <person name="Monaghan E.L."/>
            <person name="Mun J.H."/>
            <person name="Najar F.Z."/>
            <person name="Nicholson C."/>
            <person name="Noirot C."/>
            <person name="O'Bleness M."/>
            <person name="Paule C.R."/>
            <person name="Poulain J."/>
            <person name="Prion F."/>
            <person name="Qin B."/>
            <person name="Qu C."/>
            <person name="Retzel E.F."/>
            <person name="Riddle C."/>
            <person name="Sallet E."/>
            <person name="Samain S."/>
            <person name="Samson N."/>
            <person name="Sanders I."/>
            <person name="Saurat O."/>
            <person name="Scarpelli C."/>
            <person name="Schiex T."/>
            <person name="Segurens B."/>
            <person name="Severin A.J."/>
            <person name="Sherrier D.J."/>
            <person name="Shi R."/>
            <person name="Sims S."/>
            <person name="Singer S.R."/>
            <person name="Sinharoy S."/>
            <person name="Sterck L."/>
            <person name="Viollet A."/>
            <person name="Wang B.B."/>
            <person name="Wang K."/>
            <person name="Wang M."/>
            <person name="Wang X."/>
            <person name="Warfsmann J."/>
            <person name="Weissenbach J."/>
            <person name="White D.D."/>
            <person name="White J.D."/>
            <person name="Wiley G.B."/>
            <person name="Wincker P."/>
            <person name="Xing Y."/>
            <person name="Yang L."/>
            <person name="Yao Z."/>
            <person name="Ying F."/>
            <person name="Zhai J."/>
            <person name="Zhou L."/>
            <person name="Zuber A."/>
            <person name="Denarie J."/>
            <person name="Dixon R.A."/>
            <person name="May G.D."/>
            <person name="Schwartz D.C."/>
            <person name="Rogers J."/>
            <person name="Quetier F."/>
            <person name="Town C.D."/>
            <person name="Roe B.A."/>
        </authorList>
    </citation>
    <scope>NUCLEOTIDE SEQUENCE [LARGE SCALE GENOMIC DNA]</scope>
    <source>
        <strain evidence="2">A17</strain>
        <strain evidence="3 4">cv. Jemalong A17</strain>
    </source>
</reference>
<sequence>MVRKKRTDGPDGAKSSDDQSNSPPPHQVTEVYRGVGHQEGENDGYGGWDDEFASDPIQIQTFLVEETRKLVRVQMELRLLDAAKVVVTSVGCHMKELSLGHLQHQYMVQVTITPEVTYRGVICAIMEQLVRLYHDSYLGKRLSNYDGHKCMYTTSLPPPN</sequence>
<evidence type="ECO:0000313" key="3">
    <source>
        <dbReference type="EnsemblPlants" id="KEH34475"/>
    </source>
</evidence>
<dbReference type="STRING" id="3880.A0A072V8H2"/>
<evidence type="ECO:0000313" key="4">
    <source>
        <dbReference type="Proteomes" id="UP000002051"/>
    </source>
</evidence>
<protein>
    <submittedName>
        <fullName evidence="2 3">Uncharacterized protein</fullName>
    </submittedName>
</protein>
<reference evidence="3" key="3">
    <citation type="submission" date="2015-04" db="UniProtKB">
        <authorList>
            <consortium name="EnsemblPlants"/>
        </authorList>
    </citation>
    <scope>IDENTIFICATION</scope>
    <source>
        <strain evidence="3">cv. Jemalong A17</strain>
    </source>
</reference>
<dbReference type="AlphaFoldDB" id="A0A072V8H2"/>
<evidence type="ECO:0000313" key="2">
    <source>
        <dbReference type="EMBL" id="KEH34475.1"/>
    </source>
</evidence>
<reference evidence="2 4" key="2">
    <citation type="journal article" date="2014" name="BMC Genomics">
        <title>An improved genome release (version Mt4.0) for the model legume Medicago truncatula.</title>
        <authorList>
            <person name="Tang H."/>
            <person name="Krishnakumar V."/>
            <person name="Bidwell S."/>
            <person name="Rosen B."/>
            <person name="Chan A."/>
            <person name="Zhou S."/>
            <person name="Gentzbittel L."/>
            <person name="Childs K.L."/>
            <person name="Yandell M."/>
            <person name="Gundlach H."/>
            <person name="Mayer K.F."/>
            <person name="Schwartz D.C."/>
            <person name="Town C.D."/>
        </authorList>
    </citation>
    <scope>GENOME REANNOTATION</scope>
    <source>
        <strain evidence="2">A17</strain>
        <strain evidence="3 4">cv. Jemalong A17</strain>
    </source>
</reference>
<feature type="region of interest" description="Disordered" evidence="1">
    <location>
        <begin position="1"/>
        <end position="31"/>
    </location>
</feature>
<dbReference type="EMBL" id="CM001219">
    <property type="protein sequence ID" value="KEH34475.1"/>
    <property type="molecule type" value="Genomic_DNA"/>
</dbReference>
<keyword evidence="4" id="KW-1185">Reference proteome</keyword>